<accession>A0AA96ZTC6</accession>
<dbReference type="GeneID" id="85196324"/>
<feature type="coiled-coil region" evidence="1">
    <location>
        <begin position="24"/>
        <end position="51"/>
    </location>
</feature>
<dbReference type="SUPFAM" id="SSF55194">
    <property type="entry name" value="Ribosome recycling factor, RRF"/>
    <property type="match status" value="1"/>
</dbReference>
<evidence type="ECO:0000313" key="3">
    <source>
        <dbReference type="Proteomes" id="UP001302978"/>
    </source>
</evidence>
<dbReference type="EMBL" id="CP131059">
    <property type="protein sequence ID" value="WNY24379.1"/>
    <property type="molecule type" value="Genomic_DNA"/>
</dbReference>
<organism evidence="2 3">
    <name type="scientific">Methanimicrococcus hongohii</name>
    <dbReference type="NCBI Taxonomy" id="3028295"/>
    <lineage>
        <taxon>Archaea</taxon>
        <taxon>Methanobacteriati</taxon>
        <taxon>Methanobacteriota</taxon>
        <taxon>Stenosarchaea group</taxon>
        <taxon>Methanomicrobia</taxon>
        <taxon>Methanosarcinales</taxon>
        <taxon>Methanosarcinaceae</taxon>
        <taxon>Methanimicrococcus</taxon>
    </lineage>
</organism>
<dbReference type="Proteomes" id="UP001302978">
    <property type="component" value="Chromosome"/>
</dbReference>
<name>A0AA96ZTC6_9EURY</name>
<sequence length="73" mass="8743">MQCESFSEIFRYVGQAPEFTPEKKEEIEKMVKRAEEEMKQEIQRIRKGIQLDGTKYPEEDLIKIRAMFGEIEE</sequence>
<evidence type="ECO:0000256" key="1">
    <source>
        <dbReference type="SAM" id="Coils"/>
    </source>
</evidence>
<dbReference type="RefSeq" id="WP_316557560.1">
    <property type="nucleotide sequence ID" value="NZ_CP131059.1"/>
</dbReference>
<protein>
    <submittedName>
        <fullName evidence="2">Uncharacterized protein</fullName>
    </submittedName>
</protein>
<dbReference type="KEGG" id="mehf:MmiHf6_17100"/>
<reference evidence="2 3" key="1">
    <citation type="submission" date="2023-07" db="EMBL/GenBank/DDBJ databases">
        <title>Closed genoem sequence of Methanomicrococcus sp. Hf6.</title>
        <authorList>
            <person name="Poehlein A."/>
            <person name="Protasov E."/>
            <person name="Platt K."/>
            <person name="Reeh H."/>
            <person name="Daniel R."/>
            <person name="Brune A."/>
        </authorList>
    </citation>
    <scope>NUCLEOTIDE SEQUENCE [LARGE SCALE GENOMIC DNA]</scope>
    <source>
        <strain evidence="2 3">Hf6</strain>
    </source>
</reference>
<proteinExistence type="predicted"/>
<dbReference type="InterPro" id="IPR036191">
    <property type="entry name" value="RRF_sf"/>
</dbReference>
<gene>
    <name evidence="2" type="ORF">MmiHf6_17100</name>
</gene>
<dbReference type="AlphaFoldDB" id="A0AA96ZTC6"/>
<keyword evidence="1" id="KW-0175">Coiled coil</keyword>
<evidence type="ECO:0000313" key="2">
    <source>
        <dbReference type="EMBL" id="WNY24379.1"/>
    </source>
</evidence>
<keyword evidence="3" id="KW-1185">Reference proteome</keyword>